<dbReference type="Gene3D" id="3.40.50.360">
    <property type="match status" value="1"/>
</dbReference>
<evidence type="ECO:0000313" key="2">
    <source>
        <dbReference type="EMBL" id="MCA9384004.1"/>
    </source>
</evidence>
<dbReference type="SUPFAM" id="SSF52218">
    <property type="entry name" value="Flavoproteins"/>
    <property type="match status" value="1"/>
</dbReference>
<reference evidence="2" key="2">
    <citation type="journal article" date="2021" name="Microbiome">
        <title>Successional dynamics and alternative stable states in a saline activated sludge microbial community over 9 years.</title>
        <authorList>
            <person name="Wang Y."/>
            <person name="Ye J."/>
            <person name="Ju F."/>
            <person name="Liu L."/>
            <person name="Boyd J.A."/>
            <person name="Deng Y."/>
            <person name="Parks D.H."/>
            <person name="Jiang X."/>
            <person name="Yin X."/>
            <person name="Woodcroft B.J."/>
            <person name="Tyson G.W."/>
            <person name="Hugenholtz P."/>
            <person name="Polz M.F."/>
            <person name="Zhang T."/>
        </authorList>
    </citation>
    <scope>NUCLEOTIDE SEQUENCE</scope>
    <source>
        <strain evidence="2">HKST-UBA14</strain>
    </source>
</reference>
<evidence type="ECO:0000259" key="1">
    <source>
        <dbReference type="Pfam" id="PF03358"/>
    </source>
</evidence>
<protein>
    <submittedName>
        <fullName evidence="2">NAD(P)H-dependent oxidoreductase</fullName>
    </submittedName>
</protein>
<dbReference type="InterPro" id="IPR029039">
    <property type="entry name" value="Flavoprotein-like_sf"/>
</dbReference>
<dbReference type="GO" id="GO:0010181">
    <property type="term" value="F:FMN binding"/>
    <property type="evidence" value="ECO:0007669"/>
    <property type="project" value="TreeGrafter"/>
</dbReference>
<feature type="domain" description="NADPH-dependent FMN reductase-like" evidence="1">
    <location>
        <begin position="1"/>
        <end position="134"/>
    </location>
</feature>
<dbReference type="EMBL" id="JAGQLK010000209">
    <property type="protein sequence ID" value="MCA9384004.1"/>
    <property type="molecule type" value="Genomic_DNA"/>
</dbReference>
<dbReference type="Proteomes" id="UP000783287">
    <property type="component" value="Unassembled WGS sequence"/>
</dbReference>
<accession>A0A955L6P2</accession>
<proteinExistence type="predicted"/>
<dbReference type="GO" id="GO:0005829">
    <property type="term" value="C:cytosol"/>
    <property type="evidence" value="ECO:0007669"/>
    <property type="project" value="TreeGrafter"/>
</dbReference>
<evidence type="ECO:0000313" key="3">
    <source>
        <dbReference type="Proteomes" id="UP000783287"/>
    </source>
</evidence>
<dbReference type="PANTHER" id="PTHR30543">
    <property type="entry name" value="CHROMATE REDUCTASE"/>
    <property type="match status" value="1"/>
</dbReference>
<dbReference type="Pfam" id="PF03358">
    <property type="entry name" value="FMN_red"/>
    <property type="match status" value="1"/>
</dbReference>
<dbReference type="PANTHER" id="PTHR30543:SF21">
    <property type="entry name" value="NAD(P)H-DEPENDENT FMN REDUCTASE LOT6"/>
    <property type="match status" value="1"/>
</dbReference>
<dbReference type="AlphaFoldDB" id="A0A955L6P2"/>
<dbReference type="InterPro" id="IPR005025">
    <property type="entry name" value="FMN_Rdtase-like_dom"/>
</dbReference>
<name>A0A955L6P2_9BACT</name>
<dbReference type="GO" id="GO:0016491">
    <property type="term" value="F:oxidoreductase activity"/>
    <property type="evidence" value="ECO:0007669"/>
    <property type="project" value="InterPro"/>
</dbReference>
<gene>
    <name evidence="2" type="ORF">KC909_06610</name>
</gene>
<comment type="caution">
    <text evidence="2">The sequence shown here is derived from an EMBL/GenBank/DDBJ whole genome shotgun (WGS) entry which is preliminary data.</text>
</comment>
<organism evidence="2 3">
    <name type="scientific">Candidatus Dojkabacteria bacterium</name>
    <dbReference type="NCBI Taxonomy" id="2099670"/>
    <lineage>
        <taxon>Bacteria</taxon>
        <taxon>Candidatus Dojkabacteria</taxon>
    </lineage>
</organism>
<reference evidence="2" key="1">
    <citation type="submission" date="2020-04" db="EMBL/GenBank/DDBJ databases">
        <authorList>
            <person name="Zhang T."/>
        </authorList>
    </citation>
    <scope>NUCLEOTIDE SEQUENCE</scope>
    <source>
        <strain evidence="2">HKST-UBA14</strain>
    </source>
</reference>
<sequence length="171" mass="18826">MKILAFAGSLRKNSYNLQALELAKSLAPENIEIEIFPLNDMPFMNEDLEDNGFPEIVKQLRGKVEQADAVLISTPEYNNSYSSITKNAIEWLSRSPSVARGKKLGIMGASDGDFGAVRALLLLRALASVVGFDLDDNHVVAIPNADVVFEHDQKERLIKHINSLLDSLSSD</sequence>
<dbReference type="InterPro" id="IPR050712">
    <property type="entry name" value="NAD(P)H-dep_reductase"/>
</dbReference>